<sequence>MRALPLLLLALLPAVANAQTAAPTPPPPLPRCAEDADGTACAWGRAEAFDAGSLQLHGLSVSLIGITVPGRKDLCASRASREEFDCARLAKRKMADLVRNGVACELLDVGGGELWGRCRTVEGDLGRLLVQAGVARAAKDGPYEDSQLQAINAKRGLWAGDVVLPRDWDNARHKALDKD</sequence>
<keyword evidence="1" id="KW-0732">Signal</keyword>
<evidence type="ECO:0000313" key="3">
    <source>
        <dbReference type="Proteomes" id="UP001597296"/>
    </source>
</evidence>
<feature type="signal peptide" evidence="1">
    <location>
        <begin position="1"/>
        <end position="18"/>
    </location>
</feature>
<proteinExistence type="predicted"/>
<organism evidence="2 3">
    <name type="scientific">Phaeospirillum tilakii</name>
    <dbReference type="NCBI Taxonomy" id="741673"/>
    <lineage>
        <taxon>Bacteria</taxon>
        <taxon>Pseudomonadati</taxon>
        <taxon>Pseudomonadota</taxon>
        <taxon>Alphaproteobacteria</taxon>
        <taxon>Rhodospirillales</taxon>
        <taxon>Rhodospirillaceae</taxon>
        <taxon>Phaeospirillum</taxon>
    </lineage>
</organism>
<protein>
    <submittedName>
        <fullName evidence="2">Thermonuclease family protein</fullName>
    </submittedName>
</protein>
<keyword evidence="3" id="KW-1185">Reference proteome</keyword>
<evidence type="ECO:0000313" key="2">
    <source>
        <dbReference type="EMBL" id="MFD2232316.1"/>
    </source>
</evidence>
<reference evidence="3" key="1">
    <citation type="journal article" date="2019" name="Int. J. Syst. Evol. Microbiol.">
        <title>The Global Catalogue of Microorganisms (GCM) 10K type strain sequencing project: providing services to taxonomists for standard genome sequencing and annotation.</title>
        <authorList>
            <consortium name="The Broad Institute Genomics Platform"/>
            <consortium name="The Broad Institute Genome Sequencing Center for Infectious Disease"/>
            <person name="Wu L."/>
            <person name="Ma J."/>
        </authorList>
    </citation>
    <scope>NUCLEOTIDE SEQUENCE [LARGE SCALE GENOMIC DNA]</scope>
    <source>
        <strain evidence="3">KCTC 15012</strain>
    </source>
</reference>
<dbReference type="RefSeq" id="WP_377313526.1">
    <property type="nucleotide sequence ID" value="NZ_JBHUIY010000001.1"/>
</dbReference>
<dbReference type="Gene3D" id="2.40.50.90">
    <property type="match status" value="1"/>
</dbReference>
<dbReference type="InterPro" id="IPR035437">
    <property type="entry name" value="SNase_OB-fold_sf"/>
</dbReference>
<gene>
    <name evidence="2" type="ORF">ACFSNB_00710</name>
</gene>
<dbReference type="Proteomes" id="UP001597296">
    <property type="component" value="Unassembled WGS sequence"/>
</dbReference>
<name>A0ABW5C6G5_9PROT</name>
<comment type="caution">
    <text evidence="2">The sequence shown here is derived from an EMBL/GenBank/DDBJ whole genome shotgun (WGS) entry which is preliminary data.</text>
</comment>
<evidence type="ECO:0000256" key="1">
    <source>
        <dbReference type="SAM" id="SignalP"/>
    </source>
</evidence>
<accession>A0ABW5C6G5</accession>
<dbReference type="EMBL" id="JBHUIY010000001">
    <property type="protein sequence ID" value="MFD2232316.1"/>
    <property type="molecule type" value="Genomic_DNA"/>
</dbReference>
<feature type="chain" id="PRO_5046833709" evidence="1">
    <location>
        <begin position="19"/>
        <end position="179"/>
    </location>
</feature>
<dbReference type="SUPFAM" id="SSF50199">
    <property type="entry name" value="Staphylococcal nuclease"/>
    <property type="match status" value="1"/>
</dbReference>